<dbReference type="SUPFAM" id="SSF50952">
    <property type="entry name" value="Soluble quinoprotein glucose dehydrogenase"/>
    <property type="match status" value="1"/>
</dbReference>
<evidence type="ECO:0000313" key="4">
    <source>
        <dbReference type="Proteomes" id="UP000623842"/>
    </source>
</evidence>
<dbReference type="PANTHER" id="PTHR19328:SF75">
    <property type="entry name" value="ALDOSE SUGAR DEHYDROGENASE YLII"/>
    <property type="match status" value="1"/>
</dbReference>
<accession>A0A919EHD7</accession>
<evidence type="ECO:0000256" key="1">
    <source>
        <dbReference type="SAM" id="SignalP"/>
    </source>
</evidence>
<organism evidence="3 4">
    <name type="scientific">Thalassotalea marina</name>
    <dbReference type="NCBI Taxonomy" id="1673741"/>
    <lineage>
        <taxon>Bacteria</taxon>
        <taxon>Pseudomonadati</taxon>
        <taxon>Pseudomonadota</taxon>
        <taxon>Gammaproteobacteria</taxon>
        <taxon>Alteromonadales</taxon>
        <taxon>Colwelliaceae</taxon>
        <taxon>Thalassotalea</taxon>
    </lineage>
</organism>
<keyword evidence="1" id="KW-0732">Signal</keyword>
<dbReference type="InterPro" id="IPR011042">
    <property type="entry name" value="6-blade_b-propeller_TolB-like"/>
</dbReference>
<reference evidence="3" key="1">
    <citation type="journal article" date="2014" name="Int. J. Syst. Evol. Microbiol.">
        <title>Complete genome sequence of Corynebacterium casei LMG S-19264T (=DSM 44701T), isolated from a smear-ripened cheese.</title>
        <authorList>
            <consortium name="US DOE Joint Genome Institute (JGI-PGF)"/>
            <person name="Walter F."/>
            <person name="Albersmeier A."/>
            <person name="Kalinowski J."/>
            <person name="Ruckert C."/>
        </authorList>
    </citation>
    <scope>NUCLEOTIDE SEQUENCE</scope>
    <source>
        <strain evidence="3">KCTC 42731</strain>
    </source>
</reference>
<dbReference type="Gene3D" id="2.120.10.30">
    <property type="entry name" value="TolB, C-terminal domain"/>
    <property type="match status" value="1"/>
</dbReference>
<gene>
    <name evidence="3" type="ORF">GCM10017161_03680</name>
</gene>
<protein>
    <submittedName>
        <fullName evidence="3">Dehydrogenase</fullName>
    </submittedName>
</protein>
<sequence>MSNPKSLICLMVAIMFAPLTFARDSHQLDKNSFAGKYRTEKVVNNVSIPWGITQLPNSVLLVSERSGKLLAFKPNQLTAIEVSGLPDIDDNGQGGLLDIALSPSYHKEPWLYFTYASSSGQGRGSNTALARALLNEKTWQLEQVQVLYKGQENTTSGRHYGSRIAFDDKGFVYFSIGDRGDRDTNPQDLSRDGGKIYRLHLDGRIPDSNPFIKGERPAVYSYGHRNPQGLLFDQNTKKLWSHEHGPRGGDEINLVEAGKNYGWPVISYGINYIGTKFTDLTEKEGMEQPSLYWDPSIAPSAFIKVTSEKYPKLKNKYLLGSLKFGYIVVITVEQGNVVNQQQLLSDLGRVRSLHQGIDGTIYIGLDGGGIKKLIN</sequence>
<feature type="domain" description="Glucose/Sorbosone dehydrogenase" evidence="2">
    <location>
        <begin position="47"/>
        <end position="367"/>
    </location>
</feature>
<dbReference type="RefSeq" id="WP_189767006.1">
    <property type="nucleotide sequence ID" value="NZ_BNCK01000001.1"/>
</dbReference>
<feature type="signal peptide" evidence="1">
    <location>
        <begin position="1"/>
        <end position="22"/>
    </location>
</feature>
<reference evidence="3" key="2">
    <citation type="submission" date="2020-09" db="EMBL/GenBank/DDBJ databases">
        <authorList>
            <person name="Sun Q."/>
            <person name="Kim S."/>
        </authorList>
    </citation>
    <scope>NUCLEOTIDE SEQUENCE</scope>
    <source>
        <strain evidence="3">KCTC 42731</strain>
    </source>
</reference>
<comment type="caution">
    <text evidence="3">The sequence shown here is derived from an EMBL/GenBank/DDBJ whole genome shotgun (WGS) entry which is preliminary data.</text>
</comment>
<dbReference type="EMBL" id="BNCK01000001">
    <property type="protein sequence ID" value="GHF79755.1"/>
    <property type="molecule type" value="Genomic_DNA"/>
</dbReference>
<name>A0A919EHD7_9GAMM</name>
<feature type="chain" id="PRO_5036920268" evidence="1">
    <location>
        <begin position="23"/>
        <end position="375"/>
    </location>
</feature>
<keyword evidence="4" id="KW-1185">Reference proteome</keyword>
<dbReference type="Pfam" id="PF07995">
    <property type="entry name" value="GSDH"/>
    <property type="match status" value="1"/>
</dbReference>
<dbReference type="Proteomes" id="UP000623842">
    <property type="component" value="Unassembled WGS sequence"/>
</dbReference>
<evidence type="ECO:0000259" key="2">
    <source>
        <dbReference type="Pfam" id="PF07995"/>
    </source>
</evidence>
<evidence type="ECO:0000313" key="3">
    <source>
        <dbReference type="EMBL" id="GHF79755.1"/>
    </source>
</evidence>
<dbReference type="AlphaFoldDB" id="A0A919EHD7"/>
<proteinExistence type="predicted"/>
<dbReference type="PANTHER" id="PTHR19328">
    <property type="entry name" value="HEDGEHOG-INTERACTING PROTEIN"/>
    <property type="match status" value="1"/>
</dbReference>
<dbReference type="InterPro" id="IPR011041">
    <property type="entry name" value="Quinoprot_gluc/sorb_DH_b-prop"/>
</dbReference>
<dbReference type="InterPro" id="IPR012938">
    <property type="entry name" value="Glc/Sorbosone_DH"/>
</dbReference>